<evidence type="ECO:0000259" key="12">
    <source>
        <dbReference type="Pfam" id="PF01467"/>
    </source>
</evidence>
<keyword evidence="6" id="KW-0443">Lipid metabolism</keyword>
<dbReference type="PANTHER" id="PTHR45780">
    <property type="entry name" value="ETHANOLAMINE-PHOSPHATE CYTIDYLYLTRANSFERASE"/>
    <property type="match status" value="1"/>
</dbReference>
<accession>A0A7S4MEK6</accession>
<keyword evidence="3" id="KW-0444">Lipid biosynthesis</keyword>
<keyword evidence="5" id="KW-0548">Nucleotidyltransferase</keyword>
<evidence type="ECO:0000256" key="1">
    <source>
        <dbReference type="ARBA" id="ARBA00005189"/>
    </source>
</evidence>
<dbReference type="Gene3D" id="3.40.50.620">
    <property type="entry name" value="HUPs"/>
    <property type="match status" value="1"/>
</dbReference>
<dbReference type="EMBL" id="HBKP01010965">
    <property type="protein sequence ID" value="CAE2217351.1"/>
    <property type="molecule type" value="Transcribed_RNA"/>
</dbReference>
<dbReference type="Pfam" id="PF01467">
    <property type="entry name" value="CTP_transf_like"/>
    <property type="match status" value="1"/>
</dbReference>
<evidence type="ECO:0000256" key="4">
    <source>
        <dbReference type="ARBA" id="ARBA00022679"/>
    </source>
</evidence>
<evidence type="ECO:0000256" key="5">
    <source>
        <dbReference type="ARBA" id="ARBA00022695"/>
    </source>
</evidence>
<evidence type="ECO:0000256" key="11">
    <source>
        <dbReference type="ARBA" id="ARBA00031473"/>
    </source>
</evidence>
<dbReference type="NCBIfam" id="TIGR00125">
    <property type="entry name" value="cyt_tran_rel"/>
    <property type="match status" value="1"/>
</dbReference>
<keyword evidence="7" id="KW-0594">Phospholipid biosynthesis</keyword>
<evidence type="ECO:0000256" key="2">
    <source>
        <dbReference type="ARBA" id="ARBA00010101"/>
    </source>
</evidence>
<dbReference type="GO" id="GO:0004306">
    <property type="term" value="F:ethanolamine-phosphate cytidylyltransferase activity"/>
    <property type="evidence" value="ECO:0007669"/>
    <property type="project" value="UniProtKB-EC"/>
</dbReference>
<comment type="similarity">
    <text evidence="2">Belongs to the cytidylyltransferase family.</text>
</comment>
<reference evidence="13" key="1">
    <citation type="submission" date="2021-01" db="EMBL/GenBank/DDBJ databases">
        <authorList>
            <person name="Corre E."/>
            <person name="Pelletier E."/>
            <person name="Niang G."/>
            <person name="Scheremetjew M."/>
            <person name="Finn R."/>
            <person name="Kale V."/>
            <person name="Holt S."/>
            <person name="Cochrane G."/>
            <person name="Meng A."/>
            <person name="Brown T."/>
            <person name="Cohen L."/>
        </authorList>
    </citation>
    <scope>NUCLEOTIDE SEQUENCE</scope>
    <source>
        <strain evidence="13">DIVA3 518/3/11/1/6</strain>
    </source>
</reference>
<comment type="pathway">
    <text evidence="1">Lipid metabolism.</text>
</comment>
<feature type="domain" description="Cytidyltransferase-like" evidence="12">
    <location>
        <begin position="41"/>
        <end position="131"/>
    </location>
</feature>
<sequence>MDEGADKASPYTRVTRFMPTTRQIVQFSEGKSPNPEDKIGYIDGAFDLFHVGHISILEKAKQNCDYLIVGVHEDAIVNKEKGDNHPLSNLHERVLGVLSCRYVDEVIIGAPYVIDSALIKGQNISVVFSGTERDVEGHIGKVDPYQYAKEAGIHCILESPSKVTTSSIIDKIIDNSAAFRERNRKKQAKERKEAAAAQ</sequence>
<dbReference type="InterPro" id="IPR004821">
    <property type="entry name" value="Cyt_trans-like"/>
</dbReference>
<dbReference type="SUPFAM" id="SSF52374">
    <property type="entry name" value="Nucleotidylyl transferase"/>
    <property type="match status" value="1"/>
</dbReference>
<dbReference type="InterPro" id="IPR044608">
    <property type="entry name" value="Ect1/PCYT2"/>
</dbReference>
<evidence type="ECO:0000256" key="6">
    <source>
        <dbReference type="ARBA" id="ARBA00023098"/>
    </source>
</evidence>
<evidence type="ECO:0000256" key="10">
    <source>
        <dbReference type="ARBA" id="ARBA00024221"/>
    </source>
</evidence>
<evidence type="ECO:0000256" key="7">
    <source>
        <dbReference type="ARBA" id="ARBA00023209"/>
    </source>
</evidence>
<dbReference type="GO" id="GO:0005737">
    <property type="term" value="C:cytoplasm"/>
    <property type="evidence" value="ECO:0007669"/>
    <property type="project" value="TreeGrafter"/>
</dbReference>
<dbReference type="GO" id="GO:0006646">
    <property type="term" value="P:phosphatidylethanolamine biosynthetic process"/>
    <property type="evidence" value="ECO:0007669"/>
    <property type="project" value="UniProtKB-UniPathway"/>
</dbReference>
<name>A0A7S4MEK6_9EUKA</name>
<keyword evidence="8" id="KW-1208">Phospholipid metabolism</keyword>
<dbReference type="UniPathway" id="UPA00558">
    <property type="reaction ID" value="UER00742"/>
</dbReference>
<dbReference type="AlphaFoldDB" id="A0A7S4MEK6"/>
<dbReference type="PANTHER" id="PTHR45780:SF2">
    <property type="entry name" value="ETHANOLAMINE-PHOSPHATE CYTIDYLYLTRANSFERASE"/>
    <property type="match status" value="1"/>
</dbReference>
<comment type="pathway">
    <text evidence="9">Phospholipid metabolism; phosphatidylethanolamine biosynthesis; phosphatidylethanolamine from ethanolamine: step 2/3.</text>
</comment>
<evidence type="ECO:0000256" key="3">
    <source>
        <dbReference type="ARBA" id="ARBA00022516"/>
    </source>
</evidence>
<proteinExistence type="inferred from homology"/>
<dbReference type="EC" id="2.7.7.14" evidence="10"/>
<keyword evidence="4" id="KW-0808">Transferase</keyword>
<dbReference type="InterPro" id="IPR014729">
    <property type="entry name" value="Rossmann-like_a/b/a_fold"/>
</dbReference>
<evidence type="ECO:0000256" key="9">
    <source>
        <dbReference type="ARBA" id="ARBA00024191"/>
    </source>
</evidence>
<organism evidence="13">
    <name type="scientific">Vannella robusta</name>
    <dbReference type="NCBI Taxonomy" id="1487602"/>
    <lineage>
        <taxon>Eukaryota</taxon>
        <taxon>Amoebozoa</taxon>
        <taxon>Discosea</taxon>
        <taxon>Flabellinia</taxon>
        <taxon>Vannellidae</taxon>
        <taxon>Vannella</taxon>
    </lineage>
</organism>
<protein>
    <recommendedName>
        <fullName evidence="10">ethanolamine-phosphate cytidylyltransferase</fullName>
        <ecNumber evidence="10">2.7.7.14</ecNumber>
    </recommendedName>
    <alternativeName>
        <fullName evidence="11">CTP:phosphoethanolamine cytidylyltransferase</fullName>
    </alternativeName>
</protein>
<evidence type="ECO:0000313" key="13">
    <source>
        <dbReference type="EMBL" id="CAE2217351.1"/>
    </source>
</evidence>
<gene>
    <name evidence="13" type="ORF">VSP0166_LOCUS7702</name>
</gene>
<evidence type="ECO:0000256" key="8">
    <source>
        <dbReference type="ARBA" id="ARBA00023264"/>
    </source>
</evidence>